<dbReference type="Pfam" id="PF00183">
    <property type="entry name" value="HSP90"/>
    <property type="match status" value="1"/>
</dbReference>
<dbReference type="GO" id="GO:0016887">
    <property type="term" value="F:ATP hydrolysis activity"/>
    <property type="evidence" value="ECO:0007669"/>
    <property type="project" value="InterPro"/>
</dbReference>
<evidence type="ECO:0000256" key="3">
    <source>
        <dbReference type="ARBA" id="ARBA00022490"/>
    </source>
</evidence>
<dbReference type="InterPro" id="IPR019805">
    <property type="entry name" value="Heat_shock_protein_90_CS"/>
</dbReference>
<evidence type="ECO:0000256" key="6">
    <source>
        <dbReference type="ARBA" id="ARBA00023016"/>
    </source>
</evidence>
<dbReference type="InterPro" id="IPR003594">
    <property type="entry name" value="HATPase_dom"/>
</dbReference>
<evidence type="ECO:0000256" key="1">
    <source>
        <dbReference type="ARBA" id="ARBA00004496"/>
    </source>
</evidence>
<evidence type="ECO:0000256" key="9">
    <source>
        <dbReference type="PIRSR" id="PIRSR002583-1"/>
    </source>
</evidence>
<dbReference type="CDD" id="cd16927">
    <property type="entry name" value="HATPase_Hsp90-like"/>
    <property type="match status" value="1"/>
</dbReference>
<feature type="binding site" evidence="9">
    <location>
        <position position="38"/>
    </location>
    <ligand>
        <name>ATP</name>
        <dbReference type="ChEBI" id="CHEBI:30616"/>
    </ligand>
</feature>
<dbReference type="PRINTS" id="PR00775">
    <property type="entry name" value="HEATSHOCK90"/>
</dbReference>
<evidence type="ECO:0000259" key="11">
    <source>
        <dbReference type="SMART" id="SM00387"/>
    </source>
</evidence>
<keyword evidence="13" id="KW-1185">Reference proteome</keyword>
<dbReference type="OrthoDB" id="28737at2759"/>
<dbReference type="Gene3D" id="1.20.120.790">
    <property type="entry name" value="Heat shock protein 90, C-terminal domain"/>
    <property type="match status" value="1"/>
</dbReference>
<dbReference type="Pfam" id="PF02518">
    <property type="entry name" value="HATPase_c"/>
    <property type="match status" value="1"/>
</dbReference>
<dbReference type="SUPFAM" id="SSF55874">
    <property type="entry name" value="ATPase domain of HSP90 chaperone/DNA topoisomerase II/histidine kinase"/>
    <property type="match status" value="1"/>
</dbReference>
<reference evidence="12" key="1">
    <citation type="journal article" date="2022" name="Cell">
        <title>Repeat-based holocentromeres influence genome architecture and karyotype evolution.</title>
        <authorList>
            <person name="Hofstatter P.G."/>
            <person name="Thangavel G."/>
            <person name="Lux T."/>
            <person name="Neumann P."/>
            <person name="Vondrak T."/>
            <person name="Novak P."/>
            <person name="Zhang M."/>
            <person name="Costa L."/>
            <person name="Castellani M."/>
            <person name="Scott A."/>
            <person name="Toegelov H."/>
            <person name="Fuchs J."/>
            <person name="Mata-Sucre Y."/>
            <person name="Dias Y."/>
            <person name="Vanzela A.L.L."/>
            <person name="Huettel B."/>
            <person name="Almeida C.C.S."/>
            <person name="Simkova H."/>
            <person name="Souza G."/>
            <person name="Pedrosa-Harand A."/>
            <person name="Macas J."/>
            <person name="Mayer K.F.X."/>
            <person name="Houben A."/>
            <person name="Marques A."/>
        </authorList>
    </citation>
    <scope>NUCLEOTIDE SEQUENCE</scope>
    <source>
        <strain evidence="12">RhyBre1mFocal</strain>
    </source>
</reference>
<feature type="binding site" evidence="9">
    <location>
        <position position="371"/>
    </location>
    <ligand>
        <name>ATP</name>
        <dbReference type="ChEBI" id="CHEBI:30616"/>
    </ligand>
</feature>
<dbReference type="AlphaFoldDB" id="A0A9Q0CFJ6"/>
<sequence>MGEAETFAFQAEINQLLSLIINTFYSNKEIFLREIISNSSDALDKIRYESLTDKSKLDGQPELFIRLVPDKENKTLSIIDSGIGMTKSDLVNNLGTIARSGTKEFMEALQAGADVSMIGQFGVGFYSAYLVAERVVVTTKHNDDEQYIWESQAGGSFTVTRDTTGEQLGRGTKITLYLKEDQLEYLEERRLKDLVKKHSEFISYPIYLWTEKTTEKEIDDDDDEEETKKEEEGDVEEVDEEKEQKPKKKKVKEVSHEWALINKQKPIWLRKPEEITKEEYASFYKSLTNDWEEHLAVKHFSVEGQLEFKAVLFVPKRAPFDLFDTRKKLNNIKLYVRRVFIMDNCEELIPEYLSFIKGVVDSDDLPLNISRETLQQNKILKVIRKNLVKKCLEMFSEIAENKEDYNKFYEAFSKNLKLGIHEDSQNRAKLADLLRYHSTKSGDELTSLKDYVTRMKEGQKDIYYITGESKKAVENSPFLEKLKKKGYEVLFMVDAIDEYAVGQLKEYEGHKLVSATKEGLMLEETEEEKRKKEEKKAAFEDLCKTMKEILGDKVEKVVVSDRIVDSPCCLVTGEYGWSANMERIMKAQALRDNSMGAYMSSKKTMEINPENGIMEELRKRAEADKNDKSVKDLVLLLFETALLTSGFSLEDPNMFAGRIHRMLKLGLNIDEDDVAGDDADMPPLEEDANEESKMEEVD</sequence>
<feature type="binding site" evidence="9">
    <location>
        <position position="172"/>
    </location>
    <ligand>
        <name>ATP</name>
        <dbReference type="ChEBI" id="CHEBI:30616"/>
    </ligand>
</feature>
<dbReference type="GO" id="GO:0140662">
    <property type="term" value="F:ATP-dependent protein folding chaperone"/>
    <property type="evidence" value="ECO:0007669"/>
    <property type="project" value="InterPro"/>
</dbReference>
<accession>A0A9Q0CFJ6</accession>
<evidence type="ECO:0000256" key="5">
    <source>
        <dbReference type="ARBA" id="ARBA00022840"/>
    </source>
</evidence>
<gene>
    <name evidence="12" type="ORF">LUZ63_009495</name>
</gene>
<comment type="similarity">
    <text evidence="2">Belongs to the heat shock protein 90 family.</text>
</comment>
<keyword evidence="7" id="KW-0143">Chaperone</keyword>
<dbReference type="GO" id="GO:0005524">
    <property type="term" value="F:ATP binding"/>
    <property type="evidence" value="ECO:0007669"/>
    <property type="project" value="UniProtKB-KW"/>
</dbReference>
<dbReference type="SUPFAM" id="SSF54211">
    <property type="entry name" value="Ribosomal protein S5 domain 2-like"/>
    <property type="match status" value="1"/>
</dbReference>
<evidence type="ECO:0000256" key="10">
    <source>
        <dbReference type="SAM" id="MobiDB-lite"/>
    </source>
</evidence>
<evidence type="ECO:0000313" key="13">
    <source>
        <dbReference type="Proteomes" id="UP001151287"/>
    </source>
</evidence>
<feature type="region of interest" description="Disordered" evidence="10">
    <location>
        <begin position="215"/>
        <end position="248"/>
    </location>
</feature>
<feature type="binding site" evidence="9">
    <location>
        <begin position="120"/>
        <end position="125"/>
    </location>
    <ligand>
        <name>ATP</name>
        <dbReference type="ChEBI" id="CHEBI:30616"/>
    </ligand>
</feature>
<comment type="caution">
    <text evidence="12">The sequence shown here is derived from an EMBL/GenBank/DDBJ whole genome shotgun (WGS) entry which is preliminary data.</text>
</comment>
<dbReference type="HAMAP" id="MF_00505">
    <property type="entry name" value="HSP90"/>
    <property type="match status" value="1"/>
</dbReference>
<dbReference type="FunFam" id="1.20.120.790:FF:000001">
    <property type="entry name" value="Heat shock protein 90 alpha"/>
    <property type="match status" value="1"/>
</dbReference>
<name>A0A9Q0CFJ6_9POAL</name>
<evidence type="ECO:0000256" key="4">
    <source>
        <dbReference type="ARBA" id="ARBA00022741"/>
    </source>
</evidence>
<dbReference type="SUPFAM" id="SSF110942">
    <property type="entry name" value="HSP90 C-terminal domain"/>
    <property type="match status" value="1"/>
</dbReference>
<feature type="binding site" evidence="9">
    <location>
        <position position="80"/>
    </location>
    <ligand>
        <name>ATP</name>
        <dbReference type="ChEBI" id="CHEBI:30616"/>
    </ligand>
</feature>
<dbReference type="InterPro" id="IPR020568">
    <property type="entry name" value="Ribosomal_Su5_D2-typ_SF"/>
</dbReference>
<dbReference type="FunFam" id="3.40.50.11260:FF:000001">
    <property type="entry name" value="Heat shock protein 90 alpha"/>
    <property type="match status" value="1"/>
</dbReference>
<dbReference type="Proteomes" id="UP001151287">
    <property type="component" value="Unassembled WGS sequence"/>
</dbReference>
<dbReference type="Gene3D" id="3.30.565.10">
    <property type="entry name" value="Histidine kinase-like ATPase, C-terminal domain"/>
    <property type="match status" value="1"/>
</dbReference>
<dbReference type="PROSITE" id="PS00298">
    <property type="entry name" value="HSP90"/>
    <property type="match status" value="1"/>
</dbReference>
<feature type="region of interest" description="Disordered" evidence="10">
    <location>
        <begin position="674"/>
        <end position="698"/>
    </location>
</feature>
<keyword evidence="5 9" id="KW-0067">ATP-binding</keyword>
<dbReference type="Gene3D" id="3.40.50.11260">
    <property type="match status" value="1"/>
</dbReference>
<comment type="function">
    <text evidence="8">Molecular chaperone that promotes the maturation, structural maintenance and proper regulation of specific target proteins involved for instance in cell cycle control and signal transduction. Undergoes a functional cycle that is linked to its ATPase activity. This cycle probably induces conformational changes in the client proteins, thereby causing their activation. Interacts dynamically with various co-chaperones that modulate its substrate recognition, ATPase cycle and chaperone function.</text>
</comment>
<organism evidence="12 13">
    <name type="scientific">Rhynchospora breviuscula</name>
    <dbReference type="NCBI Taxonomy" id="2022672"/>
    <lineage>
        <taxon>Eukaryota</taxon>
        <taxon>Viridiplantae</taxon>
        <taxon>Streptophyta</taxon>
        <taxon>Embryophyta</taxon>
        <taxon>Tracheophyta</taxon>
        <taxon>Spermatophyta</taxon>
        <taxon>Magnoliopsida</taxon>
        <taxon>Liliopsida</taxon>
        <taxon>Poales</taxon>
        <taxon>Cyperaceae</taxon>
        <taxon>Cyperoideae</taxon>
        <taxon>Rhynchosporeae</taxon>
        <taxon>Rhynchospora</taxon>
    </lineage>
</organism>
<protein>
    <recommendedName>
        <fullName evidence="11">Histidine kinase/HSP90-like ATPase domain-containing protein</fullName>
    </recommendedName>
</protein>
<comment type="subcellular location">
    <subcellularLocation>
        <location evidence="1">Cytoplasm</location>
    </subcellularLocation>
</comment>
<dbReference type="SMART" id="SM00387">
    <property type="entry name" value="HATPase_c"/>
    <property type="match status" value="1"/>
</dbReference>
<evidence type="ECO:0000256" key="2">
    <source>
        <dbReference type="ARBA" id="ARBA00008239"/>
    </source>
</evidence>
<dbReference type="InterPro" id="IPR037196">
    <property type="entry name" value="HSP90_C"/>
</dbReference>
<dbReference type="GO" id="GO:0051082">
    <property type="term" value="F:unfolded protein binding"/>
    <property type="evidence" value="ECO:0007669"/>
    <property type="project" value="InterPro"/>
</dbReference>
<keyword evidence="6" id="KW-0346">Stress response</keyword>
<dbReference type="InterPro" id="IPR001404">
    <property type="entry name" value="Hsp90_fam"/>
</dbReference>
<dbReference type="FunFam" id="3.30.565.10:FF:000012">
    <property type="entry name" value="Heat shock cognate protein"/>
    <property type="match status" value="1"/>
</dbReference>
<dbReference type="FunFam" id="3.30.230.80:FF:000001">
    <property type="entry name" value="Heat shock protein 90 alpha"/>
    <property type="match status" value="1"/>
</dbReference>
<feature type="binding site" evidence="9">
    <location>
        <position position="85"/>
    </location>
    <ligand>
        <name>ATP</name>
        <dbReference type="ChEBI" id="CHEBI:30616"/>
    </ligand>
</feature>
<dbReference type="NCBIfam" id="NF003555">
    <property type="entry name" value="PRK05218.1"/>
    <property type="match status" value="1"/>
</dbReference>
<dbReference type="InterPro" id="IPR020575">
    <property type="entry name" value="Hsp90_N"/>
</dbReference>
<evidence type="ECO:0000256" key="7">
    <source>
        <dbReference type="ARBA" id="ARBA00023186"/>
    </source>
</evidence>
<feature type="compositionally biased region" description="Acidic residues" evidence="10">
    <location>
        <begin position="674"/>
        <end position="689"/>
    </location>
</feature>
<evidence type="ECO:0000313" key="12">
    <source>
        <dbReference type="EMBL" id="KAJ1692797.1"/>
    </source>
</evidence>
<dbReference type="InterPro" id="IPR036890">
    <property type="entry name" value="HATPase_C_sf"/>
</dbReference>
<feature type="compositionally biased region" description="Acidic residues" evidence="10">
    <location>
        <begin position="232"/>
        <end position="241"/>
    </location>
</feature>
<feature type="binding site" evidence="9">
    <location>
        <position position="93"/>
    </location>
    <ligand>
        <name>ATP</name>
        <dbReference type="ChEBI" id="CHEBI:30616"/>
    </ligand>
</feature>
<feature type="binding site" evidence="9">
    <location>
        <position position="34"/>
    </location>
    <ligand>
        <name>ATP</name>
        <dbReference type="ChEBI" id="CHEBI:30616"/>
    </ligand>
</feature>
<feature type="domain" description="Histidine kinase/HSP90-like ATPase" evidence="11">
    <location>
        <begin position="27"/>
        <end position="182"/>
    </location>
</feature>
<keyword evidence="3" id="KW-0963">Cytoplasm</keyword>
<dbReference type="PIRSF" id="PIRSF002583">
    <property type="entry name" value="Hsp90"/>
    <property type="match status" value="1"/>
</dbReference>
<evidence type="ECO:0000256" key="8">
    <source>
        <dbReference type="ARBA" id="ARBA00037441"/>
    </source>
</evidence>
<keyword evidence="4 9" id="KW-0547">Nucleotide-binding</keyword>
<dbReference type="EMBL" id="JAMQYH010000003">
    <property type="protein sequence ID" value="KAJ1692797.1"/>
    <property type="molecule type" value="Genomic_DNA"/>
</dbReference>
<dbReference type="Gene3D" id="3.30.230.80">
    <property type="match status" value="1"/>
</dbReference>
<proteinExistence type="inferred from homology"/>
<feature type="binding site" evidence="9">
    <location>
        <begin position="100"/>
        <end position="101"/>
    </location>
    <ligand>
        <name>ATP</name>
        <dbReference type="ChEBI" id="CHEBI:30616"/>
    </ligand>
</feature>
<dbReference type="GO" id="GO:0005737">
    <property type="term" value="C:cytoplasm"/>
    <property type="evidence" value="ECO:0007669"/>
    <property type="project" value="UniProtKB-SubCell"/>
</dbReference>
<dbReference type="PANTHER" id="PTHR11528">
    <property type="entry name" value="HEAT SHOCK PROTEIN 90 FAMILY MEMBER"/>
    <property type="match status" value="1"/>
</dbReference>